<keyword evidence="3" id="KW-1185">Reference proteome</keyword>
<feature type="region of interest" description="Disordered" evidence="1">
    <location>
        <begin position="90"/>
        <end position="181"/>
    </location>
</feature>
<evidence type="ECO:0000313" key="2">
    <source>
        <dbReference type="EMBL" id="KAK9414133.1"/>
    </source>
</evidence>
<feature type="compositionally biased region" description="Polar residues" evidence="1">
    <location>
        <begin position="20"/>
        <end position="36"/>
    </location>
</feature>
<gene>
    <name evidence="2" type="ORF">SUNI508_02232</name>
</gene>
<name>A0ABR2UI08_9PEZI</name>
<feature type="compositionally biased region" description="Polar residues" evidence="1">
    <location>
        <begin position="95"/>
        <end position="113"/>
    </location>
</feature>
<organism evidence="2 3">
    <name type="scientific">Seiridium unicorne</name>
    <dbReference type="NCBI Taxonomy" id="138068"/>
    <lineage>
        <taxon>Eukaryota</taxon>
        <taxon>Fungi</taxon>
        <taxon>Dikarya</taxon>
        <taxon>Ascomycota</taxon>
        <taxon>Pezizomycotina</taxon>
        <taxon>Sordariomycetes</taxon>
        <taxon>Xylariomycetidae</taxon>
        <taxon>Amphisphaeriales</taxon>
        <taxon>Sporocadaceae</taxon>
        <taxon>Seiridium</taxon>
    </lineage>
</organism>
<sequence>MGLWRRKQSASSGESSNVSGTVTPVSSDGQDLSKTPSRLMKTLTGGLRSSKPKKPKESPNDFRLNRPFTEQNLEHQKILDAFTFSFGRRKLSHGGRSNISGISPSASRNNSVDSAALPLSNHHQHHGDRRDTHPRFNNSLVDEAPQEVPGEESDRENRDDPTSAFPGAPRIVASPGHRNLS</sequence>
<comment type="caution">
    <text evidence="2">The sequence shown here is derived from an EMBL/GenBank/DDBJ whole genome shotgun (WGS) entry which is preliminary data.</text>
</comment>
<feature type="compositionally biased region" description="Basic and acidic residues" evidence="1">
    <location>
        <begin position="55"/>
        <end position="64"/>
    </location>
</feature>
<feature type="compositionally biased region" description="Low complexity" evidence="1">
    <location>
        <begin position="9"/>
        <end position="19"/>
    </location>
</feature>
<proteinExistence type="predicted"/>
<dbReference type="Proteomes" id="UP001408356">
    <property type="component" value="Unassembled WGS sequence"/>
</dbReference>
<accession>A0ABR2UI08</accession>
<reference evidence="2 3" key="1">
    <citation type="journal article" date="2024" name="J. Plant Pathol.">
        <title>Sequence and assembly of the genome of Seiridium unicorne, isolate CBS 538.82, causal agent of cypress canker disease.</title>
        <authorList>
            <person name="Scali E."/>
            <person name="Rocca G.D."/>
            <person name="Danti R."/>
            <person name="Garbelotto M."/>
            <person name="Barberini S."/>
            <person name="Baroncelli R."/>
            <person name="Emiliani G."/>
        </authorList>
    </citation>
    <scope>NUCLEOTIDE SEQUENCE [LARGE SCALE GENOMIC DNA]</scope>
    <source>
        <strain evidence="2 3">BM-138-508</strain>
    </source>
</reference>
<evidence type="ECO:0000256" key="1">
    <source>
        <dbReference type="SAM" id="MobiDB-lite"/>
    </source>
</evidence>
<protein>
    <submittedName>
        <fullName evidence="2">Uncharacterized protein</fullName>
    </submittedName>
</protein>
<evidence type="ECO:0000313" key="3">
    <source>
        <dbReference type="Proteomes" id="UP001408356"/>
    </source>
</evidence>
<feature type="region of interest" description="Disordered" evidence="1">
    <location>
        <begin position="1"/>
        <end position="74"/>
    </location>
</feature>
<dbReference type="EMBL" id="JARVKF010000429">
    <property type="protein sequence ID" value="KAK9414133.1"/>
    <property type="molecule type" value="Genomic_DNA"/>
</dbReference>